<dbReference type="PROSITE" id="PS51704">
    <property type="entry name" value="GP_PDE"/>
    <property type="match status" value="1"/>
</dbReference>
<dbReference type="Pfam" id="PF25329">
    <property type="entry name" value="C2_GDE1"/>
    <property type="match status" value="1"/>
</dbReference>
<proteinExistence type="inferred from homology"/>
<accession>A0A2G5SRR0</accession>
<reference evidence="7" key="1">
    <citation type="submission" date="2017-10" db="EMBL/GenBank/DDBJ databases">
        <title>Rapid genome shrinkage in a self-fertile nematode reveals novel sperm competition proteins.</title>
        <authorList>
            <person name="Yin D."/>
            <person name="Schwarz E.M."/>
            <person name="Thomas C.G."/>
            <person name="Felde R.L."/>
            <person name="Korf I.F."/>
            <person name="Cutter A.D."/>
            <person name="Schartner C.M."/>
            <person name="Ralston E.J."/>
            <person name="Meyer B.J."/>
            <person name="Haag E.S."/>
        </authorList>
    </citation>
    <scope>NUCLEOTIDE SEQUENCE [LARGE SCALE GENOMIC DNA]</scope>
    <source>
        <strain evidence="7">JU1422</strain>
    </source>
</reference>
<feature type="domain" description="CBM20" evidence="4">
    <location>
        <begin position="52"/>
        <end position="175"/>
    </location>
</feature>
<feature type="domain" description="GP-PDE" evidence="5">
    <location>
        <begin position="371"/>
        <end position="681"/>
    </location>
</feature>
<dbReference type="Gene3D" id="2.60.40.10">
    <property type="entry name" value="Immunoglobulins"/>
    <property type="match status" value="1"/>
</dbReference>
<organism evidence="6 7">
    <name type="scientific">Caenorhabditis nigoni</name>
    <dbReference type="NCBI Taxonomy" id="1611254"/>
    <lineage>
        <taxon>Eukaryota</taxon>
        <taxon>Metazoa</taxon>
        <taxon>Ecdysozoa</taxon>
        <taxon>Nematoda</taxon>
        <taxon>Chromadorea</taxon>
        <taxon>Rhabditida</taxon>
        <taxon>Rhabditina</taxon>
        <taxon>Rhabditomorpha</taxon>
        <taxon>Rhabditoidea</taxon>
        <taxon>Rhabditidae</taxon>
        <taxon>Peloderinae</taxon>
        <taxon>Caenorhabditis</taxon>
    </lineage>
</organism>
<dbReference type="FunFam" id="3.20.20.190:FF:000032">
    <property type="entry name" value="Glycerophosphoryl diester phosphodiesterase, putative"/>
    <property type="match status" value="1"/>
</dbReference>
<dbReference type="PROSITE" id="PS51166">
    <property type="entry name" value="CBM20"/>
    <property type="match status" value="1"/>
</dbReference>
<dbReference type="SUPFAM" id="SSF51695">
    <property type="entry name" value="PLC-like phosphodiesterases"/>
    <property type="match status" value="1"/>
</dbReference>
<dbReference type="STRING" id="1611254.A0A2G5SRR0"/>
<evidence type="ECO:0000259" key="4">
    <source>
        <dbReference type="PROSITE" id="PS51166"/>
    </source>
</evidence>
<dbReference type="SUPFAM" id="SSF49452">
    <property type="entry name" value="Starch-binding domain-like"/>
    <property type="match status" value="1"/>
</dbReference>
<dbReference type="Gene3D" id="3.20.20.190">
    <property type="entry name" value="Phosphatidylinositol (PI) phosphodiesterase"/>
    <property type="match status" value="1"/>
</dbReference>
<dbReference type="InterPro" id="IPR013784">
    <property type="entry name" value="Carb-bd-like_fold"/>
</dbReference>
<dbReference type="InterPro" id="IPR013783">
    <property type="entry name" value="Ig-like_fold"/>
</dbReference>
<dbReference type="Pfam" id="PF03009">
    <property type="entry name" value="GDPD"/>
    <property type="match status" value="1"/>
</dbReference>
<dbReference type="InterPro" id="IPR057506">
    <property type="entry name" value="C2_GPCPD1"/>
</dbReference>
<dbReference type="Proteomes" id="UP000230233">
    <property type="component" value="Chromosome X"/>
</dbReference>
<protein>
    <recommendedName>
        <fullName evidence="8">GP-PDE domain-containing protein</fullName>
    </recommendedName>
</protein>
<sequence>MISLSFPIRKRLLSSYQYVAAAENDIFIFFLLILDNLSTKILTPTLFFAADLYMDQDYKAHFKVHCAEIKEWEKIHVVGSLPVLGEWNPRKSFPLIKSDYEEDTFYAVVSVPGTVKEFQFRYLRVMYLDPSENSLCEPIMVLSKWETLNNPRSCLIGVESMDFIARENVIDEFGSYGGRKQISDGWILNDKESVVYFRIHGEALKFFAKSYQNREYRLKVEPFDVRYSEIDGEDVVSLPTPELPCFSNTDLSVLTRDDPIFGDQYFNGSVFRNDMDYLVFRTRTVNLQNLAFRIEFYHKEKRCALSYVLPSSMSGTHGATVSPVIGLSSAPVGHINVNYMIVKRSQYAEKNPEVDSMRETFGRYWRKRNRMLQIGHRGMGSSYTKSIDHRENTIFSLNEAARRGADYVELDVQLTKDLKTVVYHDFHLLVTVAGRDSPSSTPTAGGENKSLHEIAIKDLTLAQLKLLHFEHISRANGTAPDSPVTLSVTPSKNETDELHVPFPSLAQVLRNVDENVGLNIEIKYPMYMKDGSHECEGYFEQNKFVDIILAEVAENAGNRRIVFSCFEPDICTMITKKQHKYPVSFLVVGATNRYMPFQDIRSDCSKIAANFAAGCELLGVNFHSEELLNDRNPIEIAEKYGLVKFVWGDDLNSKDIQKHFKEEMNVDGLIFDRIGEDEVMKQNVFVVENHNRSSLFARSQHNSRSPSMSRRCMSVVE</sequence>
<evidence type="ECO:0000256" key="1">
    <source>
        <dbReference type="ARBA" id="ARBA00007277"/>
    </source>
</evidence>
<keyword evidence="2" id="KW-0378">Hydrolase</keyword>
<dbReference type="InterPro" id="IPR002044">
    <property type="entry name" value="CBM20"/>
</dbReference>
<feature type="region of interest" description="Disordered" evidence="3">
    <location>
        <begin position="697"/>
        <end position="717"/>
    </location>
</feature>
<comment type="similarity">
    <text evidence="1">Belongs to the glycerophosphoryl diester phosphodiesterase family.</text>
</comment>
<dbReference type="Pfam" id="PF00686">
    <property type="entry name" value="CBM_20"/>
    <property type="match status" value="1"/>
</dbReference>
<dbReference type="EMBL" id="PDUG01000006">
    <property type="protein sequence ID" value="PIC17629.1"/>
    <property type="molecule type" value="Genomic_DNA"/>
</dbReference>
<evidence type="ECO:0000313" key="7">
    <source>
        <dbReference type="Proteomes" id="UP000230233"/>
    </source>
</evidence>
<evidence type="ECO:0000256" key="2">
    <source>
        <dbReference type="ARBA" id="ARBA00022801"/>
    </source>
</evidence>
<dbReference type="AlphaFoldDB" id="A0A2G5SRR0"/>
<feature type="compositionally biased region" description="Low complexity" evidence="3">
    <location>
        <begin position="703"/>
        <end position="717"/>
    </location>
</feature>
<evidence type="ECO:0000259" key="5">
    <source>
        <dbReference type="PROSITE" id="PS51704"/>
    </source>
</evidence>
<dbReference type="SMART" id="SM01065">
    <property type="entry name" value="CBM_2"/>
    <property type="match status" value="1"/>
</dbReference>
<dbReference type="PANTHER" id="PTHR22958:SF1">
    <property type="entry name" value="GLYCEROPHOSPHOCHOLINE PHOSPHODIESTERASE GPCPD1"/>
    <property type="match status" value="1"/>
</dbReference>
<dbReference type="GO" id="GO:2001070">
    <property type="term" value="F:starch binding"/>
    <property type="evidence" value="ECO:0007669"/>
    <property type="project" value="InterPro"/>
</dbReference>
<name>A0A2G5SRR0_9PELO</name>
<dbReference type="InterPro" id="IPR017946">
    <property type="entry name" value="PLC-like_Pdiesterase_TIM-brl"/>
</dbReference>
<dbReference type="InterPro" id="IPR030395">
    <property type="entry name" value="GP_PDE_dom"/>
</dbReference>
<dbReference type="PANTHER" id="PTHR22958">
    <property type="entry name" value="GLYCEROPHOSPHORYL DIESTER PHOSPHODIESTERASE"/>
    <property type="match status" value="1"/>
</dbReference>
<dbReference type="GO" id="GO:0046475">
    <property type="term" value="P:glycerophospholipid catabolic process"/>
    <property type="evidence" value="ECO:0007669"/>
    <property type="project" value="TreeGrafter"/>
</dbReference>
<keyword evidence="7" id="KW-1185">Reference proteome</keyword>
<dbReference type="GO" id="GO:0047389">
    <property type="term" value="F:glycerophosphocholine phosphodiesterase activity"/>
    <property type="evidence" value="ECO:0007669"/>
    <property type="project" value="TreeGrafter"/>
</dbReference>
<dbReference type="CDD" id="cd08607">
    <property type="entry name" value="GDPD_GDE5"/>
    <property type="match status" value="1"/>
</dbReference>
<dbReference type="InterPro" id="IPR051578">
    <property type="entry name" value="GDPD"/>
</dbReference>
<gene>
    <name evidence="6" type="primary">Cni-gpcp-1</name>
    <name evidence="6" type="synonym">Cnig_chr_X.g23805</name>
    <name evidence="6" type="ORF">B9Z55_023805</name>
</gene>
<comment type="caution">
    <text evidence="6">The sequence shown here is derived from an EMBL/GenBank/DDBJ whole genome shotgun (WGS) entry which is preliminary data.</text>
</comment>
<dbReference type="OrthoDB" id="1058301at2759"/>
<evidence type="ECO:0000313" key="6">
    <source>
        <dbReference type="EMBL" id="PIC17629.1"/>
    </source>
</evidence>
<evidence type="ECO:0000256" key="3">
    <source>
        <dbReference type="SAM" id="MobiDB-lite"/>
    </source>
</evidence>
<evidence type="ECO:0008006" key="8">
    <source>
        <dbReference type="Google" id="ProtNLM"/>
    </source>
</evidence>